<name>A0A9P6EIW6_9AGAR</name>
<feature type="transmembrane region" description="Helical" evidence="2">
    <location>
        <begin position="180"/>
        <end position="201"/>
    </location>
</feature>
<accession>A0A9P6EIW6</accession>
<dbReference type="SUPFAM" id="SSF49503">
    <property type="entry name" value="Cupredoxins"/>
    <property type="match status" value="1"/>
</dbReference>
<evidence type="ECO:0000256" key="3">
    <source>
        <dbReference type="SAM" id="SignalP"/>
    </source>
</evidence>
<feature type="compositionally biased region" description="Low complexity" evidence="1">
    <location>
        <begin position="147"/>
        <end position="173"/>
    </location>
</feature>
<dbReference type="PANTHER" id="PTHR34883">
    <property type="entry name" value="SERINE-RICH PROTEIN, PUTATIVE-RELATED-RELATED"/>
    <property type="match status" value="1"/>
</dbReference>
<gene>
    <name evidence="4" type="ORF">CPB83DRAFT_247164</name>
</gene>
<dbReference type="PANTHER" id="PTHR34883:SF15">
    <property type="entry name" value="EXTRACELLULAR SERINE-RICH PROTEIN"/>
    <property type="match status" value="1"/>
</dbReference>
<dbReference type="OrthoDB" id="2331100at2759"/>
<dbReference type="Gene3D" id="2.60.40.420">
    <property type="entry name" value="Cupredoxins - blue copper proteins"/>
    <property type="match status" value="1"/>
</dbReference>
<comment type="caution">
    <text evidence="4">The sequence shown here is derived from an EMBL/GenBank/DDBJ whole genome shotgun (WGS) entry which is preliminary data.</text>
</comment>
<dbReference type="AlphaFoldDB" id="A0A9P6EIW6"/>
<reference evidence="4" key="1">
    <citation type="submission" date="2020-11" db="EMBL/GenBank/DDBJ databases">
        <authorList>
            <consortium name="DOE Joint Genome Institute"/>
            <person name="Ahrendt S."/>
            <person name="Riley R."/>
            <person name="Andreopoulos W."/>
            <person name="Labutti K."/>
            <person name="Pangilinan J."/>
            <person name="Ruiz-Duenas F.J."/>
            <person name="Barrasa J.M."/>
            <person name="Sanchez-Garcia M."/>
            <person name="Camarero S."/>
            <person name="Miyauchi S."/>
            <person name="Serrano A."/>
            <person name="Linde D."/>
            <person name="Babiker R."/>
            <person name="Drula E."/>
            <person name="Ayuso-Fernandez I."/>
            <person name="Pacheco R."/>
            <person name="Padilla G."/>
            <person name="Ferreira P."/>
            <person name="Barriuso J."/>
            <person name="Kellner H."/>
            <person name="Castanera R."/>
            <person name="Alfaro M."/>
            <person name="Ramirez L."/>
            <person name="Pisabarro A.G."/>
            <person name="Kuo A."/>
            <person name="Tritt A."/>
            <person name="Lipzen A."/>
            <person name="He G."/>
            <person name="Yan M."/>
            <person name="Ng V."/>
            <person name="Cullen D."/>
            <person name="Martin F."/>
            <person name="Rosso M.-N."/>
            <person name="Henrissat B."/>
            <person name="Hibbett D."/>
            <person name="Martinez A.T."/>
            <person name="Grigoriev I.V."/>
        </authorList>
    </citation>
    <scope>NUCLEOTIDE SEQUENCE</scope>
    <source>
        <strain evidence="4">CBS 506.95</strain>
    </source>
</reference>
<dbReference type="InterPro" id="IPR052953">
    <property type="entry name" value="Ser-rich/MCO-related"/>
</dbReference>
<keyword evidence="2" id="KW-0472">Membrane</keyword>
<keyword evidence="3" id="KW-0732">Signal</keyword>
<evidence type="ECO:0000256" key="1">
    <source>
        <dbReference type="SAM" id="MobiDB-lite"/>
    </source>
</evidence>
<feature type="signal peptide" evidence="3">
    <location>
        <begin position="1"/>
        <end position="17"/>
    </location>
</feature>
<evidence type="ECO:0000256" key="2">
    <source>
        <dbReference type="SAM" id="Phobius"/>
    </source>
</evidence>
<dbReference type="Proteomes" id="UP000807306">
    <property type="component" value="Unassembled WGS sequence"/>
</dbReference>
<sequence length="203" mass="20931">MRSLILFTASLLTSALSKTIVITVGGNTTSNAGAVFKPQSVVAAQGDVVYFNFTQGNHTAIQSDFASPCIPISQSNVTINGFNSGFRDAGNFTSVTPLMVPIDNPNKTIWFFDWNTCAKGGVGGVNVNGSGWETLDGFTRNALRLNGTSGSSTKPSSSHSATSTGAQASQTPSKAHVERASGVLVLGMSLVVPMLLGIGAVSV</sequence>
<evidence type="ECO:0000313" key="4">
    <source>
        <dbReference type="EMBL" id="KAF9529677.1"/>
    </source>
</evidence>
<keyword evidence="2" id="KW-0812">Transmembrane</keyword>
<keyword evidence="5" id="KW-1185">Reference proteome</keyword>
<feature type="region of interest" description="Disordered" evidence="1">
    <location>
        <begin position="146"/>
        <end position="174"/>
    </location>
</feature>
<organism evidence="4 5">
    <name type="scientific">Crepidotus variabilis</name>
    <dbReference type="NCBI Taxonomy" id="179855"/>
    <lineage>
        <taxon>Eukaryota</taxon>
        <taxon>Fungi</taxon>
        <taxon>Dikarya</taxon>
        <taxon>Basidiomycota</taxon>
        <taxon>Agaricomycotina</taxon>
        <taxon>Agaricomycetes</taxon>
        <taxon>Agaricomycetidae</taxon>
        <taxon>Agaricales</taxon>
        <taxon>Agaricineae</taxon>
        <taxon>Crepidotaceae</taxon>
        <taxon>Crepidotus</taxon>
    </lineage>
</organism>
<dbReference type="InterPro" id="IPR008972">
    <property type="entry name" value="Cupredoxin"/>
</dbReference>
<dbReference type="EMBL" id="MU157844">
    <property type="protein sequence ID" value="KAF9529677.1"/>
    <property type="molecule type" value="Genomic_DNA"/>
</dbReference>
<evidence type="ECO:0000313" key="5">
    <source>
        <dbReference type="Proteomes" id="UP000807306"/>
    </source>
</evidence>
<proteinExistence type="predicted"/>
<protein>
    <submittedName>
        <fullName evidence="4">Uncharacterized protein</fullName>
    </submittedName>
</protein>
<keyword evidence="2" id="KW-1133">Transmembrane helix</keyword>
<feature type="chain" id="PRO_5040175152" evidence="3">
    <location>
        <begin position="18"/>
        <end position="203"/>
    </location>
</feature>